<evidence type="ECO:0000313" key="3">
    <source>
        <dbReference type="EMBL" id="MBS3848084.1"/>
    </source>
</evidence>
<proteinExistence type="predicted"/>
<dbReference type="GO" id="GO:0004672">
    <property type="term" value="F:protein kinase activity"/>
    <property type="evidence" value="ECO:0007669"/>
    <property type="project" value="UniProtKB-ARBA"/>
</dbReference>
<organism evidence="3 4">
    <name type="scientific">Devosia litorisediminis</name>
    <dbReference type="NCBI Taxonomy" id="2829817"/>
    <lineage>
        <taxon>Bacteria</taxon>
        <taxon>Pseudomonadati</taxon>
        <taxon>Pseudomonadota</taxon>
        <taxon>Alphaproteobacteria</taxon>
        <taxon>Hyphomicrobiales</taxon>
        <taxon>Devosiaceae</taxon>
        <taxon>Devosia</taxon>
    </lineage>
</organism>
<gene>
    <name evidence="3" type="ORF">KD146_05165</name>
</gene>
<protein>
    <submittedName>
        <fullName evidence="3">Hpt domain-containing protein</fullName>
    </submittedName>
</protein>
<dbReference type="AlphaFoldDB" id="A0A942E914"/>
<evidence type="ECO:0000313" key="4">
    <source>
        <dbReference type="Proteomes" id="UP000678281"/>
    </source>
</evidence>
<dbReference type="GO" id="GO:0000160">
    <property type="term" value="P:phosphorelay signal transduction system"/>
    <property type="evidence" value="ECO:0007669"/>
    <property type="project" value="UniProtKB-KW"/>
</dbReference>
<keyword evidence="4" id="KW-1185">Reference proteome</keyword>
<dbReference type="SUPFAM" id="SSF47226">
    <property type="entry name" value="Histidine-containing phosphotransfer domain, HPT domain"/>
    <property type="match status" value="1"/>
</dbReference>
<comment type="caution">
    <text evidence="3">The sequence shown here is derived from an EMBL/GenBank/DDBJ whole genome shotgun (WGS) entry which is preliminary data.</text>
</comment>
<name>A0A942E914_9HYPH</name>
<dbReference type="Proteomes" id="UP000678281">
    <property type="component" value="Unassembled WGS sequence"/>
</dbReference>
<evidence type="ECO:0000259" key="2">
    <source>
        <dbReference type="Pfam" id="PF01627"/>
    </source>
</evidence>
<sequence length="116" mass="12166">MTAKAEFEAKMAALSTAFSQRTAGDAAEFEALGVALCKADDQAHRDRIQYLAHRLAGGSATFGLVTLEEPASHLETRILAQADATEIGEGSQALAETIRRICGEPVTQNGGNHAPA</sequence>
<dbReference type="Gene3D" id="1.20.120.160">
    <property type="entry name" value="HPT domain"/>
    <property type="match status" value="1"/>
</dbReference>
<accession>A0A942E914</accession>
<dbReference type="RefSeq" id="WP_212657657.1">
    <property type="nucleotide sequence ID" value="NZ_JAGXTP010000001.1"/>
</dbReference>
<feature type="domain" description="HPt" evidence="2">
    <location>
        <begin position="29"/>
        <end position="86"/>
    </location>
</feature>
<dbReference type="InterPro" id="IPR036641">
    <property type="entry name" value="HPT_dom_sf"/>
</dbReference>
<dbReference type="Pfam" id="PF01627">
    <property type="entry name" value="Hpt"/>
    <property type="match status" value="1"/>
</dbReference>
<reference evidence="3" key="1">
    <citation type="submission" date="2021-04" db="EMBL/GenBank/DDBJ databases">
        <title>Devosia litorisediminis sp. nov., isolated from a sand dune.</title>
        <authorList>
            <person name="Park S."/>
            <person name="Yoon J.-H."/>
        </authorList>
    </citation>
    <scope>NUCLEOTIDE SEQUENCE</scope>
    <source>
        <strain evidence="3">BSSL-BM10</strain>
    </source>
</reference>
<keyword evidence="1" id="KW-0902">Two-component regulatory system</keyword>
<dbReference type="InterPro" id="IPR008207">
    <property type="entry name" value="Sig_transdc_His_kin_Hpt_dom"/>
</dbReference>
<dbReference type="EMBL" id="JAGXTP010000001">
    <property type="protein sequence ID" value="MBS3848084.1"/>
    <property type="molecule type" value="Genomic_DNA"/>
</dbReference>
<evidence type="ECO:0000256" key="1">
    <source>
        <dbReference type="ARBA" id="ARBA00023012"/>
    </source>
</evidence>